<name>A0A379D9Q8_9FIRM</name>
<dbReference type="InterPro" id="IPR023198">
    <property type="entry name" value="PGP-like_dom2"/>
</dbReference>
<dbReference type="RefSeq" id="WP_004821912.1">
    <property type="nucleotide sequence ID" value="NZ_UGTH01000001.1"/>
</dbReference>
<dbReference type="SFLD" id="SFLDG01129">
    <property type="entry name" value="C1.5:_HAD__Beta-PGM__Phosphata"/>
    <property type="match status" value="1"/>
</dbReference>
<dbReference type="Gene3D" id="1.10.150.240">
    <property type="entry name" value="Putative phosphatase, domain 2"/>
    <property type="match status" value="1"/>
</dbReference>
<dbReference type="InterPro" id="IPR050155">
    <property type="entry name" value="HAD-like_hydrolase_sf"/>
</dbReference>
<dbReference type="NCBIfam" id="TIGR01509">
    <property type="entry name" value="HAD-SF-IA-v3"/>
    <property type="match status" value="1"/>
</dbReference>
<dbReference type="InterPro" id="IPR036412">
    <property type="entry name" value="HAD-like_sf"/>
</dbReference>
<dbReference type="GO" id="GO:0008967">
    <property type="term" value="F:phosphoglycolate phosphatase activity"/>
    <property type="evidence" value="ECO:0007669"/>
    <property type="project" value="UniProtKB-EC"/>
</dbReference>
<dbReference type="EMBL" id="UGTH01000001">
    <property type="protein sequence ID" value="SUB74694.1"/>
    <property type="molecule type" value="Genomic_DNA"/>
</dbReference>
<keyword evidence="1" id="KW-0378">Hydrolase</keyword>
<sequence>MNTIMFDLDGTLLDSMHMWKNLGSNFLLRKNLKITDDVIKTMSTMSLVMSSAFLKEYYNLPESSDKIHKDFKNTVMYFYLNEVDPKVGAIEVLKKYKKLGKKVLLATATNEEFVKPTLDKFGIYHYFDGIYTSDTVGEKKDSPKFFDKILNIENISASSTLLFDDSEFALLAAKKSGIKTCCVIDQYSIANYEMLKKECDFYIENFTDWMI</sequence>
<reference evidence="1 2" key="1">
    <citation type="submission" date="2018-06" db="EMBL/GenBank/DDBJ databases">
        <authorList>
            <consortium name="Pathogen Informatics"/>
            <person name="Doyle S."/>
        </authorList>
    </citation>
    <scope>NUCLEOTIDE SEQUENCE [LARGE SCALE GENOMIC DNA]</scope>
    <source>
        <strain evidence="1 2">NCTC11088</strain>
    </source>
</reference>
<dbReference type="SUPFAM" id="SSF56784">
    <property type="entry name" value="HAD-like"/>
    <property type="match status" value="1"/>
</dbReference>
<dbReference type="PANTHER" id="PTHR43434:SF1">
    <property type="entry name" value="PHOSPHOGLYCOLATE PHOSPHATASE"/>
    <property type="match status" value="1"/>
</dbReference>
<dbReference type="AlphaFoldDB" id="A0A379D9Q8"/>
<evidence type="ECO:0000313" key="1">
    <source>
        <dbReference type="EMBL" id="SUB74694.1"/>
    </source>
</evidence>
<dbReference type="InterPro" id="IPR023214">
    <property type="entry name" value="HAD_sf"/>
</dbReference>
<accession>A0A379D9Q8</accession>
<dbReference type="InterPro" id="IPR006439">
    <property type="entry name" value="HAD-SF_hydro_IA"/>
</dbReference>
<dbReference type="SFLD" id="SFLDS00003">
    <property type="entry name" value="Haloacid_Dehalogenase"/>
    <property type="match status" value="1"/>
</dbReference>
<protein>
    <submittedName>
        <fullName evidence="1">Phosphoglycolate phosphatase</fullName>
        <ecNumber evidence="1">3.1.3.18</ecNumber>
    </submittedName>
</protein>
<dbReference type="Proteomes" id="UP000254777">
    <property type="component" value="Unassembled WGS sequence"/>
</dbReference>
<dbReference type="CDD" id="cd01427">
    <property type="entry name" value="HAD_like"/>
    <property type="match status" value="1"/>
</dbReference>
<dbReference type="Pfam" id="PF13419">
    <property type="entry name" value="HAD_2"/>
    <property type="match status" value="1"/>
</dbReference>
<dbReference type="InterPro" id="IPR041492">
    <property type="entry name" value="HAD_2"/>
</dbReference>
<dbReference type="PANTHER" id="PTHR43434">
    <property type="entry name" value="PHOSPHOGLYCOLATE PHOSPHATASE"/>
    <property type="match status" value="1"/>
</dbReference>
<evidence type="ECO:0000313" key="2">
    <source>
        <dbReference type="Proteomes" id="UP000254777"/>
    </source>
</evidence>
<dbReference type="Gene3D" id="3.40.50.1000">
    <property type="entry name" value="HAD superfamily/HAD-like"/>
    <property type="match status" value="1"/>
</dbReference>
<gene>
    <name evidence="1" type="primary">gph</name>
    <name evidence="1" type="ORF">NCTC11088_00448</name>
</gene>
<dbReference type="EC" id="3.1.3.18" evidence="1"/>
<organism evidence="1 2">
    <name type="scientific">Peptoniphilus indolicus</name>
    <dbReference type="NCBI Taxonomy" id="33030"/>
    <lineage>
        <taxon>Bacteria</taxon>
        <taxon>Bacillati</taxon>
        <taxon>Bacillota</taxon>
        <taxon>Tissierellia</taxon>
        <taxon>Tissierellales</taxon>
        <taxon>Peptoniphilaceae</taxon>
        <taxon>Peptoniphilus</taxon>
    </lineage>
</organism>
<proteinExistence type="predicted"/>
<dbReference type="GO" id="GO:0006281">
    <property type="term" value="P:DNA repair"/>
    <property type="evidence" value="ECO:0007669"/>
    <property type="project" value="TreeGrafter"/>
</dbReference>